<dbReference type="EMBL" id="QURB01000005">
    <property type="protein sequence ID" value="RFC54152.1"/>
    <property type="molecule type" value="Genomic_DNA"/>
</dbReference>
<keyword evidence="1" id="KW-0812">Transmembrane</keyword>
<evidence type="ECO:0000313" key="3">
    <source>
        <dbReference type="Proteomes" id="UP000257127"/>
    </source>
</evidence>
<comment type="caution">
    <text evidence="2">The sequence shown here is derived from an EMBL/GenBank/DDBJ whole genome shotgun (WGS) entry which is preliminary data.</text>
</comment>
<feature type="transmembrane region" description="Helical" evidence="1">
    <location>
        <begin position="14"/>
        <end position="36"/>
    </location>
</feature>
<keyword evidence="1" id="KW-0472">Membrane</keyword>
<keyword evidence="3" id="KW-1185">Reference proteome</keyword>
<evidence type="ECO:0000313" key="2">
    <source>
        <dbReference type="EMBL" id="RFC54152.1"/>
    </source>
</evidence>
<accession>A0A3E1EXA0</accession>
<dbReference type="Proteomes" id="UP000257127">
    <property type="component" value="Unassembled WGS sequence"/>
</dbReference>
<organism evidence="2 3">
    <name type="scientific">Brumimicrobium aurantiacum</name>
    <dbReference type="NCBI Taxonomy" id="1737063"/>
    <lineage>
        <taxon>Bacteria</taxon>
        <taxon>Pseudomonadati</taxon>
        <taxon>Bacteroidota</taxon>
        <taxon>Flavobacteriia</taxon>
        <taxon>Flavobacteriales</taxon>
        <taxon>Crocinitomicaceae</taxon>
        <taxon>Brumimicrobium</taxon>
    </lineage>
</organism>
<protein>
    <submittedName>
        <fullName evidence="2">Uncharacterized protein</fullName>
    </submittedName>
</protein>
<reference evidence="2 3" key="1">
    <citation type="submission" date="2018-08" db="EMBL/GenBank/DDBJ databases">
        <title>The draft genome squence of Brumimicrobium sp. N62.</title>
        <authorList>
            <person name="Du Z.-J."/>
            <person name="Luo H.-R."/>
        </authorList>
    </citation>
    <scope>NUCLEOTIDE SEQUENCE [LARGE SCALE GENOMIC DNA]</scope>
    <source>
        <strain evidence="2 3">N62</strain>
    </source>
</reference>
<keyword evidence="1" id="KW-1133">Transmembrane helix</keyword>
<name>A0A3E1EXA0_9FLAO</name>
<proteinExistence type="predicted"/>
<dbReference type="AlphaFoldDB" id="A0A3E1EXA0"/>
<evidence type="ECO:0000256" key="1">
    <source>
        <dbReference type="SAM" id="Phobius"/>
    </source>
</evidence>
<sequence length="67" mass="7829">MKTALNPTIRDKNIFLNFIIPLFLMTLSYGINIIILKGRKNFPKKIKFNSVLKVRYFNNKAVSIQLN</sequence>
<gene>
    <name evidence="2" type="ORF">DXU93_09200</name>
</gene>